<reference evidence="2" key="1">
    <citation type="journal article" date="2014" name="Science">
        <title>Ancient hybridizations among the ancestral genomes of bread wheat.</title>
        <authorList>
            <consortium name="International Wheat Genome Sequencing Consortium,"/>
            <person name="Marcussen T."/>
            <person name="Sandve S.R."/>
            <person name="Heier L."/>
            <person name="Spannagl M."/>
            <person name="Pfeifer M."/>
            <person name="Jakobsen K.S."/>
            <person name="Wulff B.B."/>
            <person name="Steuernagel B."/>
            <person name="Mayer K.F."/>
            <person name="Olsen O.A."/>
        </authorList>
    </citation>
    <scope>NUCLEOTIDE SEQUENCE [LARGE SCALE GENOMIC DNA]</scope>
    <source>
        <strain evidence="2">cv. AL8/78</strain>
    </source>
</reference>
<reference evidence="1" key="4">
    <citation type="submission" date="2019-03" db="UniProtKB">
        <authorList>
            <consortium name="EnsemblPlants"/>
        </authorList>
    </citation>
    <scope>IDENTIFICATION</scope>
</reference>
<proteinExistence type="predicted"/>
<protein>
    <submittedName>
        <fullName evidence="1">Uncharacterized protein</fullName>
    </submittedName>
</protein>
<name>A0A453EAH9_AEGTS</name>
<evidence type="ECO:0000313" key="1">
    <source>
        <dbReference type="EnsemblPlants" id="AET3Gv20274800.4"/>
    </source>
</evidence>
<dbReference type="AlphaFoldDB" id="A0A453EAH9"/>
<accession>A0A453EAH9</accession>
<organism evidence="1 2">
    <name type="scientific">Aegilops tauschii subsp. strangulata</name>
    <name type="common">Goatgrass</name>
    <dbReference type="NCBI Taxonomy" id="200361"/>
    <lineage>
        <taxon>Eukaryota</taxon>
        <taxon>Viridiplantae</taxon>
        <taxon>Streptophyta</taxon>
        <taxon>Embryophyta</taxon>
        <taxon>Tracheophyta</taxon>
        <taxon>Spermatophyta</taxon>
        <taxon>Magnoliopsida</taxon>
        <taxon>Liliopsida</taxon>
        <taxon>Poales</taxon>
        <taxon>Poaceae</taxon>
        <taxon>BOP clade</taxon>
        <taxon>Pooideae</taxon>
        <taxon>Triticodae</taxon>
        <taxon>Triticeae</taxon>
        <taxon>Triticinae</taxon>
        <taxon>Aegilops</taxon>
    </lineage>
</organism>
<evidence type="ECO:0000313" key="2">
    <source>
        <dbReference type="Proteomes" id="UP000015105"/>
    </source>
</evidence>
<keyword evidence="2" id="KW-1185">Reference proteome</keyword>
<dbReference type="Gramene" id="AET3Gv20274800.4">
    <property type="protein sequence ID" value="AET3Gv20274800.4"/>
    <property type="gene ID" value="AET3Gv20274800"/>
</dbReference>
<reference evidence="2" key="2">
    <citation type="journal article" date="2017" name="Nat. Plants">
        <title>The Aegilops tauschii genome reveals multiple impacts of transposons.</title>
        <authorList>
            <person name="Zhao G."/>
            <person name="Zou C."/>
            <person name="Li K."/>
            <person name="Wang K."/>
            <person name="Li T."/>
            <person name="Gao L."/>
            <person name="Zhang X."/>
            <person name="Wang H."/>
            <person name="Yang Z."/>
            <person name="Liu X."/>
            <person name="Jiang W."/>
            <person name="Mao L."/>
            <person name="Kong X."/>
            <person name="Jiao Y."/>
            <person name="Jia J."/>
        </authorList>
    </citation>
    <scope>NUCLEOTIDE SEQUENCE [LARGE SCALE GENOMIC DNA]</scope>
    <source>
        <strain evidence="2">cv. AL8/78</strain>
    </source>
</reference>
<sequence length="39" mass="4616">MCRFLLKVESASTSNPCVFYLNQKAETCRECCVFRLLRR</sequence>
<dbReference type="Proteomes" id="UP000015105">
    <property type="component" value="Chromosome 3D"/>
</dbReference>
<reference evidence="1" key="3">
    <citation type="journal article" date="2017" name="Nature">
        <title>Genome sequence of the progenitor of the wheat D genome Aegilops tauschii.</title>
        <authorList>
            <person name="Luo M.C."/>
            <person name="Gu Y.Q."/>
            <person name="Puiu D."/>
            <person name="Wang H."/>
            <person name="Twardziok S.O."/>
            <person name="Deal K.R."/>
            <person name="Huo N."/>
            <person name="Zhu T."/>
            <person name="Wang L."/>
            <person name="Wang Y."/>
            <person name="McGuire P.E."/>
            <person name="Liu S."/>
            <person name="Long H."/>
            <person name="Ramasamy R.K."/>
            <person name="Rodriguez J.C."/>
            <person name="Van S.L."/>
            <person name="Yuan L."/>
            <person name="Wang Z."/>
            <person name="Xia Z."/>
            <person name="Xiao L."/>
            <person name="Anderson O.D."/>
            <person name="Ouyang S."/>
            <person name="Liang Y."/>
            <person name="Zimin A.V."/>
            <person name="Pertea G."/>
            <person name="Qi P."/>
            <person name="Bennetzen J.L."/>
            <person name="Dai X."/>
            <person name="Dawson M.W."/>
            <person name="Muller H.G."/>
            <person name="Kugler K."/>
            <person name="Rivarola-Duarte L."/>
            <person name="Spannagl M."/>
            <person name="Mayer K.F.X."/>
            <person name="Lu F.H."/>
            <person name="Bevan M.W."/>
            <person name="Leroy P."/>
            <person name="Li P."/>
            <person name="You F.M."/>
            <person name="Sun Q."/>
            <person name="Liu Z."/>
            <person name="Lyons E."/>
            <person name="Wicker T."/>
            <person name="Salzberg S.L."/>
            <person name="Devos K.M."/>
            <person name="Dvorak J."/>
        </authorList>
    </citation>
    <scope>NUCLEOTIDE SEQUENCE [LARGE SCALE GENOMIC DNA]</scope>
    <source>
        <strain evidence="1">cv. AL8/78</strain>
    </source>
</reference>
<reference evidence="1" key="5">
    <citation type="journal article" date="2021" name="G3 (Bethesda)">
        <title>Aegilops tauschii genome assembly Aet v5.0 features greater sequence contiguity and improved annotation.</title>
        <authorList>
            <person name="Wang L."/>
            <person name="Zhu T."/>
            <person name="Rodriguez J.C."/>
            <person name="Deal K.R."/>
            <person name="Dubcovsky J."/>
            <person name="McGuire P.E."/>
            <person name="Lux T."/>
            <person name="Spannagl M."/>
            <person name="Mayer K.F.X."/>
            <person name="Baldrich P."/>
            <person name="Meyers B.C."/>
            <person name="Huo N."/>
            <person name="Gu Y.Q."/>
            <person name="Zhou H."/>
            <person name="Devos K.M."/>
            <person name="Bennetzen J.L."/>
            <person name="Unver T."/>
            <person name="Budak H."/>
            <person name="Gulick P.J."/>
            <person name="Galiba G."/>
            <person name="Kalapos B."/>
            <person name="Nelson D.R."/>
            <person name="Li P."/>
            <person name="You F.M."/>
            <person name="Luo M.C."/>
            <person name="Dvorak J."/>
        </authorList>
    </citation>
    <scope>NUCLEOTIDE SEQUENCE [LARGE SCALE GENOMIC DNA]</scope>
    <source>
        <strain evidence="1">cv. AL8/78</strain>
    </source>
</reference>
<dbReference type="EnsemblPlants" id="AET3Gv20274800.4">
    <property type="protein sequence ID" value="AET3Gv20274800.4"/>
    <property type="gene ID" value="AET3Gv20274800"/>
</dbReference>